<feature type="transmembrane region" description="Helical" evidence="1">
    <location>
        <begin position="20"/>
        <end position="40"/>
    </location>
</feature>
<evidence type="ECO:0000256" key="1">
    <source>
        <dbReference type="SAM" id="Phobius"/>
    </source>
</evidence>
<dbReference type="Proteomes" id="UP001469553">
    <property type="component" value="Unassembled WGS sequence"/>
</dbReference>
<gene>
    <name evidence="2" type="ORF">AMECASPLE_010228</name>
</gene>
<keyword evidence="1" id="KW-0812">Transmembrane</keyword>
<feature type="transmembrane region" description="Helical" evidence="1">
    <location>
        <begin position="75"/>
        <end position="95"/>
    </location>
</feature>
<reference evidence="2 3" key="1">
    <citation type="submission" date="2021-06" db="EMBL/GenBank/DDBJ databases">
        <authorList>
            <person name="Palmer J.M."/>
        </authorList>
    </citation>
    <scope>NUCLEOTIDE SEQUENCE [LARGE SCALE GENOMIC DNA]</scope>
    <source>
        <strain evidence="2 3">AS_MEX2019</strain>
        <tissue evidence="2">Muscle</tissue>
    </source>
</reference>
<keyword evidence="3" id="KW-1185">Reference proteome</keyword>
<comment type="caution">
    <text evidence="2">The sequence shown here is derived from an EMBL/GenBank/DDBJ whole genome shotgun (WGS) entry which is preliminary data.</text>
</comment>
<evidence type="ECO:0000313" key="2">
    <source>
        <dbReference type="EMBL" id="MEQ2295058.1"/>
    </source>
</evidence>
<organism evidence="2 3">
    <name type="scientific">Ameca splendens</name>
    <dbReference type="NCBI Taxonomy" id="208324"/>
    <lineage>
        <taxon>Eukaryota</taxon>
        <taxon>Metazoa</taxon>
        <taxon>Chordata</taxon>
        <taxon>Craniata</taxon>
        <taxon>Vertebrata</taxon>
        <taxon>Euteleostomi</taxon>
        <taxon>Actinopterygii</taxon>
        <taxon>Neopterygii</taxon>
        <taxon>Teleostei</taxon>
        <taxon>Neoteleostei</taxon>
        <taxon>Acanthomorphata</taxon>
        <taxon>Ovalentaria</taxon>
        <taxon>Atherinomorphae</taxon>
        <taxon>Cyprinodontiformes</taxon>
        <taxon>Goodeidae</taxon>
        <taxon>Ameca</taxon>
    </lineage>
</organism>
<dbReference type="EMBL" id="JAHRIP010038208">
    <property type="protein sequence ID" value="MEQ2295058.1"/>
    <property type="molecule type" value="Genomic_DNA"/>
</dbReference>
<name>A0ABV0YMI5_9TELE</name>
<keyword evidence="1" id="KW-1133">Transmembrane helix</keyword>
<proteinExistence type="predicted"/>
<sequence length="102" mass="11523">MLPVTAVITSHYTVNGSIHLNHTWVLLLLLLLCCFTALEIQQKEDVTRKGKQSSIAKTSSLLLGKQIPVIYSTELNLNVNVFFLMFVLGCFYFKMKLEKLGC</sequence>
<protein>
    <submittedName>
        <fullName evidence="2">Uncharacterized protein</fullName>
    </submittedName>
</protein>
<keyword evidence="1" id="KW-0472">Membrane</keyword>
<evidence type="ECO:0000313" key="3">
    <source>
        <dbReference type="Proteomes" id="UP001469553"/>
    </source>
</evidence>
<accession>A0ABV0YMI5</accession>